<keyword evidence="2" id="KW-1185">Reference proteome</keyword>
<gene>
    <name evidence="1" type="ORF">HNQ03_002683</name>
</gene>
<comment type="caution">
    <text evidence="1">The sequence shown here is derived from an EMBL/GenBank/DDBJ whole genome shotgun (WGS) entry which is preliminary data.</text>
</comment>
<name>A0A8J8GD63_9FLAO</name>
<evidence type="ECO:0000313" key="1">
    <source>
        <dbReference type="EMBL" id="NRS93592.1"/>
    </source>
</evidence>
<accession>A0A8J8GD63</accession>
<protein>
    <submittedName>
        <fullName evidence="1">Uncharacterized protein</fullName>
    </submittedName>
</protein>
<sequence>MDFEEFMDYIIFKNISVRNKYPNLNIQESDLITVLMASFLDKFESRLSLEFYDNFISEEEIDSVVENYDFNQIRNEVTFNFIIPEEIEELETKVKIKNNGKIFIIHKNDADPFPSNPHAHWLDSNLKIDLSNGKCYHIRKHIKTLSTKEFKEIREKADALGVELPKLT</sequence>
<reference evidence="1" key="1">
    <citation type="submission" date="2020-05" db="EMBL/GenBank/DDBJ databases">
        <title>Genomic Encyclopedia of Type Strains, Phase IV (KMG-V): Genome sequencing to study the core and pangenomes of soil and plant-associated prokaryotes.</title>
        <authorList>
            <person name="Whitman W."/>
        </authorList>
    </citation>
    <scope>NUCLEOTIDE SEQUENCE</scope>
    <source>
        <strain evidence="1">16F</strain>
    </source>
</reference>
<evidence type="ECO:0000313" key="2">
    <source>
        <dbReference type="Proteomes" id="UP000610746"/>
    </source>
</evidence>
<dbReference type="EMBL" id="JABSNO010000023">
    <property type="protein sequence ID" value="NRS93592.1"/>
    <property type="molecule type" value="Genomic_DNA"/>
</dbReference>
<organism evidence="1 2">
    <name type="scientific">Frigoriflavimonas asaccharolytica</name>
    <dbReference type="NCBI Taxonomy" id="2735899"/>
    <lineage>
        <taxon>Bacteria</taxon>
        <taxon>Pseudomonadati</taxon>
        <taxon>Bacteroidota</taxon>
        <taxon>Flavobacteriia</taxon>
        <taxon>Flavobacteriales</taxon>
        <taxon>Weeksellaceae</taxon>
        <taxon>Frigoriflavimonas</taxon>
    </lineage>
</organism>
<dbReference type="AlphaFoldDB" id="A0A8J8GD63"/>
<dbReference type="RefSeq" id="WP_173780143.1">
    <property type="nucleotide sequence ID" value="NZ_JABSNO010000023.1"/>
</dbReference>
<dbReference type="Proteomes" id="UP000610746">
    <property type="component" value="Unassembled WGS sequence"/>
</dbReference>
<proteinExistence type="predicted"/>